<dbReference type="SUPFAM" id="SSF51735">
    <property type="entry name" value="NAD(P)-binding Rossmann-fold domains"/>
    <property type="match status" value="1"/>
</dbReference>
<reference evidence="5" key="1">
    <citation type="journal article" date="2014" name="BMC Genomics">
        <title>Genome characteristics reveal the impact of lichenization on lichen-forming fungus Endocarpon pusillum Hedwig (Verrucariales, Ascomycota).</title>
        <authorList>
            <person name="Wang Y.-Y."/>
            <person name="Liu B."/>
            <person name="Zhang X.-Y."/>
            <person name="Zhou Q.-M."/>
            <person name="Zhang T."/>
            <person name="Li H."/>
            <person name="Yu Y.-F."/>
            <person name="Zhang X.-L."/>
            <person name="Hao X.-Y."/>
            <person name="Wang M."/>
            <person name="Wang L."/>
            <person name="Wei J.-C."/>
        </authorList>
    </citation>
    <scope>NUCLEOTIDE SEQUENCE [LARGE SCALE GENOMIC DNA]</scope>
    <source>
        <strain evidence="5">Z07020 / HMAS-L-300199</strain>
    </source>
</reference>
<keyword evidence="2" id="KW-1133">Transmembrane helix</keyword>
<feature type="domain" description="ATP-grasp" evidence="3">
    <location>
        <begin position="186"/>
        <end position="386"/>
    </location>
</feature>
<protein>
    <recommendedName>
        <fullName evidence="3">ATP-grasp domain-containing protein</fullName>
    </recommendedName>
</protein>
<dbReference type="GO" id="GO:0046872">
    <property type="term" value="F:metal ion binding"/>
    <property type="evidence" value="ECO:0007669"/>
    <property type="project" value="InterPro"/>
</dbReference>
<proteinExistence type="predicted"/>
<evidence type="ECO:0000256" key="1">
    <source>
        <dbReference type="PROSITE-ProRule" id="PRU00409"/>
    </source>
</evidence>
<keyword evidence="2" id="KW-0812">Transmembrane</keyword>
<name>U1HE91_ENDPU</name>
<dbReference type="InterPro" id="IPR011761">
    <property type="entry name" value="ATP-grasp"/>
</dbReference>
<feature type="transmembrane region" description="Helical" evidence="2">
    <location>
        <begin position="12"/>
        <end position="43"/>
    </location>
</feature>
<dbReference type="Gene3D" id="3.40.50.20">
    <property type="match status" value="1"/>
</dbReference>
<dbReference type="PROSITE" id="PS50975">
    <property type="entry name" value="ATP_GRASP"/>
    <property type="match status" value="1"/>
</dbReference>
<evidence type="ECO:0000259" key="3">
    <source>
        <dbReference type="PROSITE" id="PS50975"/>
    </source>
</evidence>
<keyword evidence="1" id="KW-0067">ATP-binding</keyword>
<dbReference type="GeneID" id="19241676"/>
<organism evidence="4 5">
    <name type="scientific">Endocarpon pusillum (strain Z07020 / HMAS-L-300199)</name>
    <name type="common">Lichen-forming fungus</name>
    <dbReference type="NCBI Taxonomy" id="1263415"/>
    <lineage>
        <taxon>Eukaryota</taxon>
        <taxon>Fungi</taxon>
        <taxon>Dikarya</taxon>
        <taxon>Ascomycota</taxon>
        <taxon>Pezizomycotina</taxon>
        <taxon>Eurotiomycetes</taxon>
        <taxon>Chaetothyriomycetidae</taxon>
        <taxon>Verrucariales</taxon>
        <taxon>Verrucariaceae</taxon>
        <taxon>Endocarpon</taxon>
    </lineage>
</organism>
<keyword evidence="2" id="KW-0472">Membrane</keyword>
<keyword evidence="1" id="KW-0547">Nucleotide-binding</keyword>
<dbReference type="SUPFAM" id="SSF56059">
    <property type="entry name" value="Glutathione synthetase ATP-binding domain-like"/>
    <property type="match status" value="1"/>
</dbReference>
<dbReference type="OMA" id="CNPRTHS"/>
<dbReference type="Gene3D" id="3.30.470.20">
    <property type="entry name" value="ATP-grasp fold, B domain"/>
    <property type="match status" value="1"/>
</dbReference>
<dbReference type="HOGENOM" id="CLU_026180_1_0_1"/>
<dbReference type="GO" id="GO:0005524">
    <property type="term" value="F:ATP binding"/>
    <property type="evidence" value="ECO:0007669"/>
    <property type="project" value="UniProtKB-UniRule"/>
</dbReference>
<evidence type="ECO:0000313" key="5">
    <source>
        <dbReference type="Proteomes" id="UP000019373"/>
    </source>
</evidence>
<accession>U1HE91</accession>
<dbReference type="EMBL" id="KE721519">
    <property type="protein sequence ID" value="ERF68370.1"/>
    <property type="molecule type" value="Genomic_DNA"/>
</dbReference>
<dbReference type="OrthoDB" id="186626at2759"/>
<dbReference type="AlphaFoldDB" id="U1HE91"/>
<dbReference type="Proteomes" id="UP000019373">
    <property type="component" value="Unassembled WGS sequence"/>
</dbReference>
<gene>
    <name evidence="4" type="ORF">EPUS_06786</name>
</gene>
<sequence length="509" mass="57239">MLDADSSELLHFAQNVCLILLSVVLLPLSTAILFLSYAVRLFFGENASRQRSQRSPNFQPKTILVTGVGMAKGLRIARAFYQTGHRVIGADFEPNSILVSGRFSRAIDKFYRVSKPSPQHGAARYVRDLVYIVEKEEVDLWVSCSGVASAAEDGQAMELLGRKTNCKSIQFDVKTTETLHEKDRFIEYTKSLGLPVPETHQVVSRTAVLNVLNEAIDGKKKYIMKTIGVDDASRASTAIVLPKRTLSQTYGHVSKLSISKSTPWVLQQYIKGEEYCTHSIVIDNKVKLFVACPSSDLLMHYQALPQESGLSKAMLHFTEEFAHRSGSGFTGHLSFDFMVEEKVTEGCVQKNIYPIECNPRAHTAVALFSGTQGSVDMVKAYMSVLDSSPTSGSNGHLDLSYTLSGTGSVAYPLPTAPGYYWMGHDIVTLVLHPLLRILTFRIGFWSFIHHVTTFVNHVLFWKEGTYEVWDPLPWWWLYHVYWPRQFWACLRTGKKWIRVNVSTTKIFGC</sequence>
<dbReference type="eggNOG" id="ENOG502QUC0">
    <property type="taxonomic scope" value="Eukaryota"/>
</dbReference>
<evidence type="ECO:0000313" key="4">
    <source>
        <dbReference type="EMBL" id="ERF68370.1"/>
    </source>
</evidence>
<dbReference type="RefSeq" id="XP_007805993.1">
    <property type="nucleotide sequence ID" value="XM_007807802.1"/>
</dbReference>
<evidence type="ECO:0000256" key="2">
    <source>
        <dbReference type="SAM" id="Phobius"/>
    </source>
</evidence>
<dbReference type="InterPro" id="IPR036291">
    <property type="entry name" value="NAD(P)-bd_dom_sf"/>
</dbReference>
<keyword evidence="5" id="KW-1185">Reference proteome</keyword>